<dbReference type="AlphaFoldDB" id="A0A8S3H2V4"/>
<proteinExistence type="predicted"/>
<dbReference type="Proteomes" id="UP000681720">
    <property type="component" value="Unassembled WGS sequence"/>
</dbReference>
<reference evidence="1" key="1">
    <citation type="submission" date="2021-02" db="EMBL/GenBank/DDBJ databases">
        <authorList>
            <person name="Nowell W R."/>
        </authorList>
    </citation>
    <scope>NUCLEOTIDE SEQUENCE</scope>
</reference>
<sequence length="37" mass="4094">ATRSELLFTIELEAADNSLNEFDFYERGVAVLTSSIA</sequence>
<evidence type="ECO:0000313" key="1">
    <source>
        <dbReference type="EMBL" id="CAF5175546.1"/>
    </source>
</evidence>
<feature type="non-terminal residue" evidence="1">
    <location>
        <position position="1"/>
    </location>
</feature>
<organism evidence="1 2">
    <name type="scientific">Rotaria magnacalcarata</name>
    <dbReference type="NCBI Taxonomy" id="392030"/>
    <lineage>
        <taxon>Eukaryota</taxon>
        <taxon>Metazoa</taxon>
        <taxon>Spiralia</taxon>
        <taxon>Gnathifera</taxon>
        <taxon>Rotifera</taxon>
        <taxon>Eurotatoria</taxon>
        <taxon>Bdelloidea</taxon>
        <taxon>Philodinida</taxon>
        <taxon>Philodinidae</taxon>
        <taxon>Rotaria</taxon>
    </lineage>
</organism>
<protein>
    <submittedName>
        <fullName evidence="1">Uncharacterized protein</fullName>
    </submittedName>
</protein>
<gene>
    <name evidence="1" type="ORF">GIL414_LOCUS67562</name>
</gene>
<dbReference type="EMBL" id="CAJOBJ010326193">
    <property type="protein sequence ID" value="CAF5175546.1"/>
    <property type="molecule type" value="Genomic_DNA"/>
</dbReference>
<name>A0A8S3H2V4_9BILA</name>
<evidence type="ECO:0000313" key="2">
    <source>
        <dbReference type="Proteomes" id="UP000681720"/>
    </source>
</evidence>
<accession>A0A8S3H2V4</accession>
<comment type="caution">
    <text evidence="1">The sequence shown here is derived from an EMBL/GenBank/DDBJ whole genome shotgun (WGS) entry which is preliminary data.</text>
</comment>